<accession>A0A067CZ04</accession>
<dbReference type="FunFam" id="3.30.200.20:FF:000537">
    <property type="entry name" value="Non-specific serine/threonine protein kinase"/>
    <property type="match status" value="1"/>
</dbReference>
<dbReference type="InterPro" id="IPR045270">
    <property type="entry name" value="STKc_AGC"/>
</dbReference>
<dbReference type="OrthoDB" id="39497at2759"/>
<dbReference type="Gene3D" id="3.30.200.20">
    <property type="entry name" value="Phosphorylase Kinase, domain 1"/>
    <property type="match status" value="1"/>
</dbReference>
<evidence type="ECO:0000256" key="7">
    <source>
        <dbReference type="SAM" id="MobiDB-lite"/>
    </source>
</evidence>
<sequence length="878" mass="97750">MPVSEPESVLYELAAALRKGVAIRTRRQGLRSHKHTFLGCDAVTWLVENAACSGRDDAVELGRNLHHAGLFRPIVGTDPFQDDKNALYRFAEDDVGDDELSGSKSVSVKPSDGVKPLVERLTGRRTSVPTKGIRSLLLKKKGFCPIESLLTVAPSTTFGFEDGCPFFFPAHTVHNSIALTLPVVETMKKAFASNDMRARENAVYGLRKEVLKAADSSDKNWMYIKNVQGHHGNDVRVFYRDAVGGFHTFLTVGAIHVPPATFVEHFLDHKERVKMEAFYEAGQTVEDLLMAHTREMEVKHHIHQPFWDAKAPWTPDQSMHSISGDIADVTAHHMKPAAKYPLIAPGTVLEEPTPQQLIGGGTQRILYRTMSSVSRVVSKRDFVTFQDSFSMANGGHVVYEISVQHRDIPASLPNYTRGEVLCLAHIAEPIPDNPTACMLTVVTQVGFKGKMPEFVAKMIFDKLITRSFESQMCDRVTDTTEIMAGAFAGVPYLSDDSHTDDFESRATLLDFEILAVLGRGGFGKVLQVRHRKTQKVHAMKVLKKENIVHDIQVERTRTERSILAAVEHPFIVGLSYAFQTSKKLFMVMDFVQGGDMYAHLRKFGAMSEARARLYIAEIALAISHLHALDIVYRDLKPENILLDADGHIKITDFGLSHFLDPPEYDEERDEQSLHQCDRNNSLCQVTHSFCGTESYMAPEMLLHLGHGKPIDWWCLGVVACEMMTGVHPFQAESQMRQLFNVVNADPVLPSTLSPEATSLIFGLLVKQPKYRLGAYGGKFESIKSHPFFAGLDWDKVAAKEYTMEYMPHIASDDDVSNFMDQFTQETVTDSTATTSYNSSSQHSSNASSWHPQSSTEKSGSNFSGFSFVGAAAFNESGF</sequence>
<dbReference type="VEuPathDB" id="FungiDB:SPRG_19523"/>
<evidence type="ECO:0000256" key="5">
    <source>
        <dbReference type="ARBA" id="ARBA00022777"/>
    </source>
</evidence>
<dbReference type="RefSeq" id="XP_012197774.1">
    <property type="nucleotide sequence ID" value="XM_012342384.1"/>
</dbReference>
<dbReference type="SMART" id="SM00220">
    <property type="entry name" value="S_TKc"/>
    <property type="match status" value="1"/>
</dbReference>
<evidence type="ECO:0000313" key="13">
    <source>
        <dbReference type="Proteomes" id="UP000030745"/>
    </source>
</evidence>
<dbReference type="STRING" id="695850.A0A067CZ04"/>
<feature type="region of interest" description="Disordered" evidence="7">
    <location>
        <begin position="829"/>
        <end position="855"/>
    </location>
</feature>
<feature type="domain" description="Protein kinase" evidence="8">
    <location>
        <begin position="511"/>
        <end position="788"/>
    </location>
</feature>
<keyword evidence="3" id="KW-0808">Transferase</keyword>
<feature type="domain" description="DEP" evidence="9">
    <location>
        <begin position="17"/>
        <end position="92"/>
    </location>
</feature>
<dbReference type="PROSITE" id="PS50848">
    <property type="entry name" value="START"/>
    <property type="match status" value="1"/>
</dbReference>
<dbReference type="GO" id="GO:0035556">
    <property type="term" value="P:intracellular signal transduction"/>
    <property type="evidence" value="ECO:0007669"/>
    <property type="project" value="InterPro"/>
</dbReference>
<dbReference type="PROSITE" id="PS50011">
    <property type="entry name" value="PROTEIN_KINASE_DOM"/>
    <property type="match status" value="1"/>
</dbReference>
<feature type="domain" description="START" evidence="10">
    <location>
        <begin position="208"/>
        <end position="461"/>
    </location>
</feature>
<dbReference type="GO" id="GO:0005524">
    <property type="term" value="F:ATP binding"/>
    <property type="evidence" value="ECO:0007669"/>
    <property type="project" value="UniProtKB-KW"/>
</dbReference>
<dbReference type="PROSITE" id="PS50186">
    <property type="entry name" value="DEP"/>
    <property type="match status" value="1"/>
</dbReference>
<dbReference type="SUPFAM" id="SSF55961">
    <property type="entry name" value="Bet v1-like"/>
    <property type="match status" value="1"/>
</dbReference>
<gene>
    <name evidence="12" type="ORF">SPRG_19523</name>
</gene>
<dbReference type="Gene3D" id="1.10.10.10">
    <property type="entry name" value="Winged helix-like DNA-binding domain superfamily/Winged helix DNA-binding domain"/>
    <property type="match status" value="1"/>
</dbReference>
<keyword evidence="1" id="KW-0723">Serine/threonine-protein kinase</keyword>
<dbReference type="SMART" id="SM00049">
    <property type="entry name" value="DEP"/>
    <property type="match status" value="1"/>
</dbReference>
<keyword evidence="2" id="KW-0597">Phosphoprotein</keyword>
<evidence type="ECO:0000256" key="6">
    <source>
        <dbReference type="ARBA" id="ARBA00022840"/>
    </source>
</evidence>
<evidence type="ECO:0000259" key="8">
    <source>
        <dbReference type="PROSITE" id="PS50011"/>
    </source>
</evidence>
<dbReference type="Gene3D" id="1.10.510.10">
    <property type="entry name" value="Transferase(Phosphotransferase) domain 1"/>
    <property type="match status" value="1"/>
</dbReference>
<keyword evidence="6" id="KW-0067">ATP-binding</keyword>
<keyword evidence="5 12" id="KW-0418">Kinase</keyword>
<dbReference type="GeneID" id="24140871"/>
<dbReference type="Pfam" id="PF00069">
    <property type="entry name" value="Pkinase"/>
    <property type="match status" value="1"/>
</dbReference>
<keyword evidence="13" id="KW-1185">Reference proteome</keyword>
<dbReference type="InterPro" id="IPR017892">
    <property type="entry name" value="Pkinase_C"/>
</dbReference>
<evidence type="ECO:0000256" key="3">
    <source>
        <dbReference type="ARBA" id="ARBA00022679"/>
    </source>
</evidence>
<dbReference type="SMART" id="SM00133">
    <property type="entry name" value="S_TK_X"/>
    <property type="match status" value="1"/>
</dbReference>
<reference evidence="12 13" key="1">
    <citation type="journal article" date="2013" name="PLoS Genet.">
        <title>Distinctive expansion of potential virulence genes in the genome of the oomycete fish pathogen Saprolegnia parasitica.</title>
        <authorList>
            <person name="Jiang R.H."/>
            <person name="de Bruijn I."/>
            <person name="Haas B.J."/>
            <person name="Belmonte R."/>
            <person name="Lobach L."/>
            <person name="Christie J."/>
            <person name="van den Ackerveken G."/>
            <person name="Bottin A."/>
            <person name="Bulone V."/>
            <person name="Diaz-Moreno S.M."/>
            <person name="Dumas B."/>
            <person name="Fan L."/>
            <person name="Gaulin E."/>
            <person name="Govers F."/>
            <person name="Grenville-Briggs L.J."/>
            <person name="Horner N.R."/>
            <person name="Levin J.Z."/>
            <person name="Mammella M."/>
            <person name="Meijer H.J."/>
            <person name="Morris P."/>
            <person name="Nusbaum C."/>
            <person name="Oome S."/>
            <person name="Phillips A.J."/>
            <person name="van Rooyen D."/>
            <person name="Rzeszutek E."/>
            <person name="Saraiva M."/>
            <person name="Secombes C.J."/>
            <person name="Seidl M.F."/>
            <person name="Snel B."/>
            <person name="Stassen J.H."/>
            <person name="Sykes S."/>
            <person name="Tripathy S."/>
            <person name="van den Berg H."/>
            <person name="Vega-Arreguin J.C."/>
            <person name="Wawra S."/>
            <person name="Young S.K."/>
            <person name="Zeng Q."/>
            <person name="Dieguez-Uribeondo J."/>
            <person name="Russ C."/>
            <person name="Tyler B.M."/>
            <person name="van West P."/>
        </authorList>
    </citation>
    <scope>NUCLEOTIDE SEQUENCE [LARGE SCALE GENOMIC DNA]</scope>
    <source>
        <strain evidence="12 13">CBS 223.65</strain>
    </source>
</reference>
<dbReference type="KEGG" id="spar:SPRG_19523"/>
<dbReference type="PROSITE" id="PS00108">
    <property type="entry name" value="PROTEIN_KINASE_ST"/>
    <property type="match status" value="1"/>
</dbReference>
<dbReference type="SUPFAM" id="SSF46785">
    <property type="entry name" value="Winged helix' DNA-binding domain"/>
    <property type="match status" value="1"/>
</dbReference>
<dbReference type="InterPro" id="IPR036388">
    <property type="entry name" value="WH-like_DNA-bd_sf"/>
</dbReference>
<dbReference type="CDD" id="cd05123">
    <property type="entry name" value="STKc_AGC"/>
    <property type="match status" value="1"/>
</dbReference>
<keyword evidence="4" id="KW-0547">Nucleotide-binding</keyword>
<dbReference type="GO" id="GO:0004674">
    <property type="term" value="F:protein serine/threonine kinase activity"/>
    <property type="evidence" value="ECO:0007669"/>
    <property type="project" value="UniProtKB-KW"/>
</dbReference>
<dbReference type="FunFam" id="1.10.510.10:FF:000048">
    <property type="entry name" value="Protein kinase C"/>
    <property type="match status" value="1"/>
</dbReference>
<dbReference type="Pfam" id="PF01852">
    <property type="entry name" value="START"/>
    <property type="match status" value="1"/>
</dbReference>
<dbReference type="InterPro" id="IPR036390">
    <property type="entry name" value="WH_DNA-bd_sf"/>
</dbReference>
<organism evidence="12 13">
    <name type="scientific">Saprolegnia parasitica (strain CBS 223.65)</name>
    <dbReference type="NCBI Taxonomy" id="695850"/>
    <lineage>
        <taxon>Eukaryota</taxon>
        <taxon>Sar</taxon>
        <taxon>Stramenopiles</taxon>
        <taxon>Oomycota</taxon>
        <taxon>Saprolegniomycetes</taxon>
        <taxon>Saprolegniales</taxon>
        <taxon>Saprolegniaceae</taxon>
        <taxon>Saprolegnia</taxon>
    </lineage>
</organism>
<dbReference type="InterPro" id="IPR000591">
    <property type="entry name" value="DEP_dom"/>
</dbReference>
<dbReference type="AlphaFoldDB" id="A0A067CZ04"/>
<feature type="domain" description="AGC-kinase C-terminal" evidence="11">
    <location>
        <begin position="789"/>
        <end position="877"/>
    </location>
</feature>
<evidence type="ECO:0000256" key="4">
    <source>
        <dbReference type="ARBA" id="ARBA00022741"/>
    </source>
</evidence>
<evidence type="ECO:0000259" key="11">
    <source>
        <dbReference type="PROSITE" id="PS51285"/>
    </source>
</evidence>
<dbReference type="OMA" id="NIVHDIQ"/>
<evidence type="ECO:0000256" key="1">
    <source>
        <dbReference type="ARBA" id="ARBA00022527"/>
    </source>
</evidence>
<proteinExistence type="predicted"/>
<dbReference type="Proteomes" id="UP000030745">
    <property type="component" value="Unassembled WGS sequence"/>
</dbReference>
<dbReference type="InterPro" id="IPR000961">
    <property type="entry name" value="AGC-kinase_C"/>
</dbReference>
<dbReference type="Gene3D" id="3.30.530.20">
    <property type="match status" value="1"/>
</dbReference>
<dbReference type="InterPro" id="IPR008271">
    <property type="entry name" value="Ser/Thr_kinase_AS"/>
</dbReference>
<dbReference type="InterPro" id="IPR023393">
    <property type="entry name" value="START-like_dom_sf"/>
</dbReference>
<protein>
    <submittedName>
        <fullName evidence="12">AGC protein kinase</fullName>
    </submittedName>
</protein>
<evidence type="ECO:0000313" key="12">
    <source>
        <dbReference type="EMBL" id="KDO31731.1"/>
    </source>
</evidence>
<evidence type="ECO:0000259" key="10">
    <source>
        <dbReference type="PROSITE" id="PS50848"/>
    </source>
</evidence>
<feature type="compositionally biased region" description="Low complexity" evidence="7">
    <location>
        <begin position="835"/>
        <end position="848"/>
    </location>
</feature>
<dbReference type="CDD" id="cd04371">
    <property type="entry name" value="DEP"/>
    <property type="match status" value="1"/>
</dbReference>
<dbReference type="PROSITE" id="PS51285">
    <property type="entry name" value="AGC_KINASE_CTER"/>
    <property type="match status" value="1"/>
</dbReference>
<dbReference type="Pfam" id="PF00433">
    <property type="entry name" value="Pkinase_C"/>
    <property type="match status" value="1"/>
</dbReference>
<dbReference type="InterPro" id="IPR000719">
    <property type="entry name" value="Prot_kinase_dom"/>
</dbReference>
<name>A0A067CZ04_SAPPC</name>
<dbReference type="Pfam" id="PF00610">
    <property type="entry name" value="DEP"/>
    <property type="match status" value="1"/>
</dbReference>
<dbReference type="PANTHER" id="PTHR24351">
    <property type="entry name" value="RIBOSOMAL PROTEIN S6 KINASE"/>
    <property type="match status" value="1"/>
</dbReference>
<dbReference type="InterPro" id="IPR002913">
    <property type="entry name" value="START_lipid-bd_dom"/>
</dbReference>
<dbReference type="SUPFAM" id="SSF56112">
    <property type="entry name" value="Protein kinase-like (PK-like)"/>
    <property type="match status" value="1"/>
</dbReference>
<evidence type="ECO:0000259" key="9">
    <source>
        <dbReference type="PROSITE" id="PS50186"/>
    </source>
</evidence>
<dbReference type="EMBL" id="KK583197">
    <property type="protein sequence ID" value="KDO31731.1"/>
    <property type="molecule type" value="Genomic_DNA"/>
</dbReference>
<dbReference type="GO" id="GO:0008289">
    <property type="term" value="F:lipid binding"/>
    <property type="evidence" value="ECO:0007669"/>
    <property type="project" value="InterPro"/>
</dbReference>
<evidence type="ECO:0000256" key="2">
    <source>
        <dbReference type="ARBA" id="ARBA00022553"/>
    </source>
</evidence>
<dbReference type="InterPro" id="IPR011009">
    <property type="entry name" value="Kinase-like_dom_sf"/>
</dbReference>